<dbReference type="InterPro" id="IPR010129">
    <property type="entry name" value="T1SS_HlyD"/>
</dbReference>
<evidence type="ECO:0000259" key="11">
    <source>
        <dbReference type="Pfam" id="PF25994"/>
    </source>
</evidence>
<evidence type="ECO:0000313" key="13">
    <source>
        <dbReference type="EMBL" id="MEW9804813.1"/>
    </source>
</evidence>
<keyword evidence="5 9" id="KW-0997">Cell inner membrane</keyword>
<keyword evidence="14" id="KW-1185">Reference proteome</keyword>
<keyword evidence="10" id="KW-0175">Coiled coil</keyword>
<feature type="domain" description="AprE-like long alpha-helical hairpin" evidence="11">
    <location>
        <begin position="100"/>
        <end position="284"/>
    </location>
</feature>
<dbReference type="RefSeq" id="WP_367721875.1">
    <property type="nucleotide sequence ID" value="NZ_JBFOCH010000006.1"/>
</dbReference>
<evidence type="ECO:0000256" key="3">
    <source>
        <dbReference type="ARBA" id="ARBA00022448"/>
    </source>
</evidence>
<dbReference type="Proteomes" id="UP001556196">
    <property type="component" value="Unassembled WGS sequence"/>
</dbReference>
<comment type="caution">
    <text evidence="13">The sequence shown here is derived from an EMBL/GenBank/DDBJ whole genome shotgun (WGS) entry which is preliminary data.</text>
</comment>
<keyword evidence="7 9" id="KW-1133">Transmembrane helix</keyword>
<comment type="subcellular location">
    <subcellularLocation>
        <location evidence="1 9">Cell inner membrane</location>
        <topology evidence="1 9">Single-pass membrane protein</topology>
    </subcellularLocation>
</comment>
<keyword evidence="3 9" id="KW-0813">Transport</keyword>
<feature type="domain" description="AprE-like beta-barrel" evidence="12">
    <location>
        <begin position="326"/>
        <end position="409"/>
    </location>
</feature>
<organism evidence="13 14">
    <name type="scientific">Mesorhizobium marinum</name>
    <dbReference type="NCBI Taxonomy" id="3228790"/>
    <lineage>
        <taxon>Bacteria</taxon>
        <taxon>Pseudomonadati</taxon>
        <taxon>Pseudomonadota</taxon>
        <taxon>Alphaproteobacteria</taxon>
        <taxon>Hyphomicrobiales</taxon>
        <taxon>Phyllobacteriaceae</taxon>
        <taxon>Mesorhizobium</taxon>
    </lineage>
</organism>
<protein>
    <recommendedName>
        <fullName evidence="9">Membrane fusion protein (MFP) family protein</fullName>
    </recommendedName>
</protein>
<dbReference type="InterPro" id="IPR058982">
    <property type="entry name" value="Beta-barrel_AprE"/>
</dbReference>
<evidence type="ECO:0000256" key="8">
    <source>
        <dbReference type="ARBA" id="ARBA00023136"/>
    </source>
</evidence>
<keyword evidence="6 9" id="KW-0812">Transmembrane</keyword>
<dbReference type="PANTHER" id="PTHR30386">
    <property type="entry name" value="MEMBRANE FUSION SUBUNIT OF EMRAB-TOLC MULTIDRUG EFFLUX PUMP"/>
    <property type="match status" value="1"/>
</dbReference>
<reference evidence="13 14" key="1">
    <citation type="submission" date="2024-06" db="EMBL/GenBank/DDBJ databases">
        <authorList>
            <person name="Tuo L."/>
        </authorList>
    </citation>
    <scope>NUCLEOTIDE SEQUENCE [LARGE SCALE GENOMIC DNA]</scope>
    <source>
        <strain evidence="13 14">ZMM04-5</strain>
    </source>
</reference>
<feature type="transmembrane region" description="Helical" evidence="9">
    <location>
        <begin position="27"/>
        <end position="48"/>
    </location>
</feature>
<evidence type="ECO:0000256" key="7">
    <source>
        <dbReference type="ARBA" id="ARBA00022989"/>
    </source>
</evidence>
<evidence type="ECO:0000256" key="4">
    <source>
        <dbReference type="ARBA" id="ARBA00022475"/>
    </source>
</evidence>
<proteinExistence type="inferred from homology"/>
<sequence length="434" mass="47645">MADVDLDFANDPRAAIESSVTPGAWRILIVIGTLFVLFLLWASVAHVAQMASGVGRVIPSSQVQVVQSLEPGIVAEILVREGDRVAAGQNLVRIDDTGVASRLGELRQQQLALAAELDRLNAQARGDETFAPPLQAEAGLELFYRDQLAIFLADRRKLDENILIREQQLVQRRQTLREAEATAAKQAEALALSERELELTRALFDRKAVPELEFLRIQRQVVELRGELAIWQAGKLRLEAEVAEAEAQVEAERSAFLADVQARISRVNAEMSVVQESLRGADDRVRRAMLKSPVAGIVNALSVATIGEVIAAGVNVVEIVPVDDRLLVETRIRPQDVAFIQPGAEATIRLTAYDYTKYGTLKGAVERIGADTITDENGETFYQVIVGTGDAGSNMRVIPGMVATVDILNGERTVLEYLLKPVLRIRDQAFREAR</sequence>
<evidence type="ECO:0000256" key="5">
    <source>
        <dbReference type="ARBA" id="ARBA00022519"/>
    </source>
</evidence>
<gene>
    <name evidence="13" type="ORF">ABUE31_02285</name>
</gene>
<dbReference type="EMBL" id="JBFOCI010000001">
    <property type="protein sequence ID" value="MEW9804813.1"/>
    <property type="molecule type" value="Genomic_DNA"/>
</dbReference>
<dbReference type="Pfam" id="PF25994">
    <property type="entry name" value="HH_AprE"/>
    <property type="match status" value="1"/>
</dbReference>
<dbReference type="InterPro" id="IPR050739">
    <property type="entry name" value="MFP"/>
</dbReference>
<evidence type="ECO:0000259" key="12">
    <source>
        <dbReference type="Pfam" id="PF26002"/>
    </source>
</evidence>
<dbReference type="PRINTS" id="PR01490">
    <property type="entry name" value="RTXTOXIND"/>
</dbReference>
<evidence type="ECO:0000313" key="14">
    <source>
        <dbReference type="Proteomes" id="UP001556196"/>
    </source>
</evidence>
<evidence type="ECO:0000256" key="9">
    <source>
        <dbReference type="RuleBase" id="RU365093"/>
    </source>
</evidence>
<dbReference type="InterPro" id="IPR058781">
    <property type="entry name" value="HH_AprE-like"/>
</dbReference>
<evidence type="ECO:0000256" key="2">
    <source>
        <dbReference type="ARBA" id="ARBA00009477"/>
    </source>
</evidence>
<dbReference type="Gene3D" id="2.40.50.100">
    <property type="match status" value="1"/>
</dbReference>
<comment type="similarity">
    <text evidence="2 9">Belongs to the membrane fusion protein (MFP) (TC 8.A.1) family.</text>
</comment>
<keyword evidence="8 9" id="KW-0472">Membrane</keyword>
<evidence type="ECO:0000256" key="6">
    <source>
        <dbReference type="ARBA" id="ARBA00022692"/>
    </source>
</evidence>
<evidence type="ECO:0000256" key="1">
    <source>
        <dbReference type="ARBA" id="ARBA00004377"/>
    </source>
</evidence>
<accession>A0ABV3QWA3</accession>
<name>A0ABV3QWA3_9HYPH</name>
<dbReference type="NCBIfam" id="TIGR01843">
    <property type="entry name" value="type_I_hlyD"/>
    <property type="match status" value="1"/>
</dbReference>
<dbReference type="PANTHER" id="PTHR30386:SF26">
    <property type="entry name" value="TRANSPORT PROTEIN COMB"/>
    <property type="match status" value="1"/>
</dbReference>
<evidence type="ECO:0000256" key="10">
    <source>
        <dbReference type="SAM" id="Coils"/>
    </source>
</evidence>
<keyword evidence="4 9" id="KW-1003">Cell membrane</keyword>
<dbReference type="Gene3D" id="2.40.30.170">
    <property type="match status" value="1"/>
</dbReference>
<dbReference type="Pfam" id="PF26002">
    <property type="entry name" value="Beta-barrel_AprE"/>
    <property type="match status" value="1"/>
</dbReference>
<feature type="coiled-coil region" evidence="10">
    <location>
        <begin position="228"/>
        <end position="255"/>
    </location>
</feature>